<keyword evidence="4 8" id="KW-0812">Transmembrane</keyword>
<keyword evidence="10" id="KW-1185">Reference proteome</keyword>
<evidence type="ECO:0000256" key="8">
    <source>
        <dbReference type="SAM" id="Phobius"/>
    </source>
</evidence>
<keyword evidence="6 8" id="KW-0472">Membrane</keyword>
<keyword evidence="3" id="KW-1003">Cell membrane</keyword>
<dbReference type="AlphaFoldDB" id="D6CKB2"/>
<proteinExistence type="inferred from homology"/>
<dbReference type="KEGG" id="xal:XALp_3182"/>
<feature type="compositionally biased region" description="Basic and acidic residues" evidence="7">
    <location>
        <begin position="16"/>
        <end position="27"/>
    </location>
</feature>
<accession>D6CKB2</accession>
<feature type="region of interest" description="Disordered" evidence="7">
    <location>
        <begin position="1"/>
        <end position="27"/>
    </location>
</feature>
<feature type="compositionally biased region" description="Polar residues" evidence="7">
    <location>
        <begin position="137"/>
        <end position="158"/>
    </location>
</feature>
<dbReference type="CDD" id="cd16429">
    <property type="entry name" value="VirB10"/>
    <property type="match status" value="1"/>
</dbReference>
<dbReference type="OrthoDB" id="9766860at2"/>
<evidence type="ECO:0000256" key="6">
    <source>
        <dbReference type="ARBA" id="ARBA00023136"/>
    </source>
</evidence>
<protein>
    <submittedName>
        <fullName evidence="9">Probable conjugal transfer protein</fullName>
    </submittedName>
</protein>
<comment type="similarity">
    <text evidence="2">Belongs to the TrbI/VirB10 family.</text>
</comment>
<dbReference type="Gene3D" id="2.40.128.260">
    <property type="entry name" value="Type IV secretion system, VirB10/TraB/TrbI"/>
    <property type="match status" value="1"/>
</dbReference>
<dbReference type="InterPro" id="IPR047695">
    <property type="entry name" value="T4SS_VirB10/PtlG"/>
</dbReference>
<dbReference type="GO" id="GO:0005886">
    <property type="term" value="C:plasma membrane"/>
    <property type="evidence" value="ECO:0007669"/>
    <property type="project" value="UniProtKB-SubCell"/>
</dbReference>
<dbReference type="Proteomes" id="UP000001890">
    <property type="component" value="Plasmid plasmI"/>
</dbReference>
<feature type="transmembrane region" description="Helical" evidence="8">
    <location>
        <begin position="37"/>
        <end position="55"/>
    </location>
</feature>
<evidence type="ECO:0000313" key="9">
    <source>
        <dbReference type="EMBL" id="CAZ15901.1"/>
    </source>
</evidence>
<keyword evidence="9" id="KW-0614">Plasmid</keyword>
<dbReference type="EMBL" id="FP340279">
    <property type="protein sequence ID" value="CAZ15901.1"/>
    <property type="molecule type" value="Genomic_DNA"/>
</dbReference>
<comment type="subcellular location">
    <subcellularLocation>
        <location evidence="1">Cell membrane</location>
        <topology evidence="1">Single-pass membrane protein</topology>
    </subcellularLocation>
</comment>
<dbReference type="InterPro" id="IPR042217">
    <property type="entry name" value="T4SS_VirB10/TrbI"/>
</dbReference>
<geneLocation type="plasmid" evidence="9 10">
    <name>plasmI</name>
</geneLocation>
<keyword evidence="5 8" id="KW-1133">Transmembrane helix</keyword>
<dbReference type="Pfam" id="PF03743">
    <property type="entry name" value="TrbI"/>
    <property type="match status" value="1"/>
</dbReference>
<evidence type="ECO:0000256" key="5">
    <source>
        <dbReference type="ARBA" id="ARBA00022989"/>
    </source>
</evidence>
<dbReference type="NCBIfam" id="NF038091">
    <property type="entry name" value="T4SS_VirB10"/>
    <property type="match status" value="1"/>
</dbReference>
<evidence type="ECO:0000256" key="7">
    <source>
        <dbReference type="SAM" id="MobiDB-lite"/>
    </source>
</evidence>
<evidence type="ECO:0000256" key="3">
    <source>
        <dbReference type="ARBA" id="ARBA00022475"/>
    </source>
</evidence>
<gene>
    <name evidence="9" type="primary">trwE</name>
    <name evidence="9" type="ordered locus">XALp_3182</name>
</gene>
<evidence type="ECO:0000313" key="10">
    <source>
        <dbReference type="Proteomes" id="UP000001890"/>
    </source>
</evidence>
<dbReference type="InterPro" id="IPR005498">
    <property type="entry name" value="T4SS_VirB10/TraB/TrbI"/>
</dbReference>
<feature type="compositionally biased region" description="Low complexity" evidence="7">
    <location>
        <begin position="92"/>
        <end position="129"/>
    </location>
</feature>
<organism evidence="10">
    <name type="scientific">Xanthomonas albilineans (strain GPE PC73 / CFBP 7063)</name>
    <dbReference type="NCBI Taxonomy" id="380358"/>
    <lineage>
        <taxon>Bacteria</taxon>
        <taxon>Pseudomonadati</taxon>
        <taxon>Pseudomonadota</taxon>
        <taxon>Gammaproteobacteria</taxon>
        <taxon>Lysobacterales</taxon>
        <taxon>Lysobacteraceae</taxon>
        <taxon>Xanthomonas</taxon>
    </lineage>
</organism>
<evidence type="ECO:0000256" key="2">
    <source>
        <dbReference type="ARBA" id="ARBA00010265"/>
    </source>
</evidence>
<feature type="region of interest" description="Disordered" evidence="7">
    <location>
        <begin position="71"/>
        <end position="179"/>
    </location>
</feature>
<name>D6CKB2_XANAP</name>
<evidence type="ECO:0000256" key="1">
    <source>
        <dbReference type="ARBA" id="ARBA00004162"/>
    </source>
</evidence>
<sequence>MSDHTIDASGNIGAAEQERGAADLGDSRRRTVPGTKIFFLLVIIFGLLLCGFLIWQAMVIKHRQKDVGQNKPAASLATPMHPLSTDAADNESATSAPAPASAAAPITPQPTYNAASNSQPPAPSPAQLLRQRRLGSGLTSDSVTSGSASQPAQTPVAGQTQPTTYPYPPPSMAPGVQQQQANMQELLKPVRLEAQSARQVGSQNFLLLQGSMIPCVLVTHIDSGLPGMVSCDVTTDVYSANGHTVLLDRGTRITGLYQQGLQQGQQRLFVLWERAVTPQGVIINLDSPGTDQLGASGFGGKVDNHFFKRFGAAILLSVIEDAGQYAVASQESNNRQSFYFGNTSQAMTDMANTTLQHTINIPPTLLKRNGDLVSIHVARDLDFASIYSLKPRQ</sequence>
<reference evidence="10" key="1">
    <citation type="journal article" date="2009" name="BMC Genomics">
        <title>The complete genome sequence of Xanthomonas albilineans provides new insights into the reductive genome evolution of the xylem-limited Xanthomonadaceae.</title>
        <authorList>
            <person name="Pieretti I."/>
            <person name="Royer M."/>
            <person name="Barbe V."/>
            <person name="Carrere S."/>
            <person name="Koebnik R."/>
            <person name="Cociancich S."/>
            <person name="Couloux A."/>
            <person name="Darrasse A."/>
            <person name="Gouzy J."/>
            <person name="Jacques M.A."/>
            <person name="Lauber E."/>
            <person name="Manceau C."/>
            <person name="Mangenot S."/>
            <person name="Poussier S."/>
            <person name="Segurens B."/>
            <person name="Szurek B."/>
            <person name="Verdier V."/>
            <person name="Arlat M."/>
            <person name="Rott P."/>
        </authorList>
    </citation>
    <scope>NUCLEOTIDE SEQUENCE [LARGE SCALE GENOMIC DNA]</scope>
    <source>
        <strain evidence="10">GPE PC73 / CFBP 7063</strain>
        <plasmid evidence="10">Plasmid plasmI</plasmid>
    </source>
</reference>
<evidence type="ECO:0000256" key="4">
    <source>
        <dbReference type="ARBA" id="ARBA00022692"/>
    </source>
</evidence>